<feature type="transmembrane region" description="Helical" evidence="2">
    <location>
        <begin position="46"/>
        <end position="68"/>
    </location>
</feature>
<proteinExistence type="predicted"/>
<keyword evidence="2" id="KW-0812">Transmembrane</keyword>
<feature type="region of interest" description="Disordered" evidence="1">
    <location>
        <begin position="188"/>
        <end position="249"/>
    </location>
</feature>
<comment type="caution">
    <text evidence="3">The sequence shown here is derived from an EMBL/GenBank/DDBJ whole genome shotgun (WGS) entry which is preliminary data.</text>
</comment>
<dbReference type="RefSeq" id="WP_165131381.1">
    <property type="nucleotide sequence ID" value="NZ_CP049253.1"/>
</dbReference>
<feature type="compositionally biased region" description="Low complexity" evidence="1">
    <location>
        <begin position="211"/>
        <end position="233"/>
    </location>
</feature>
<name>A0ABS4ZG13_9MICO</name>
<sequence>MTDQGYSPQPQGTTHRFVAQATSAEPIAEDAPNAQQGLGPFTLREWIVGGLAALLLVLSFFPLVSYAMSPVRLAGYLPVWSFGLSWIPAVGLPVAAATLIVLRRFASQIRGVGGLSIDQFASVSFIAAAYAWFDIVFSVSGAGYVLATGWIAILVALAGVFFTVFARFVPPFQEDFVGRDEVQAHITARPARPLATPAPRPVPVSSPAPAPYSAEHNAAAQPPFAPPAQEAPASDAQIPDVAESSEPSTTAISLADLERDLADQAPGAQQDPTEVVPDETGEGQAEGSSPEDELVPDDAGAIDAPVADEGDSGASSAPVATDLAERESGEQAAAQEQTLVSPEAETHQQPFWALVPAPRNVYDVNGQQSFVVGPTAWALVLEDRGDVFVVRHDDGRIGYLYDTSGVTRG</sequence>
<evidence type="ECO:0000313" key="4">
    <source>
        <dbReference type="Proteomes" id="UP001519362"/>
    </source>
</evidence>
<protein>
    <submittedName>
        <fullName evidence="3">Uncharacterized protein</fullName>
    </submittedName>
</protein>
<keyword evidence="2" id="KW-1133">Transmembrane helix</keyword>
<feature type="region of interest" description="Disordered" evidence="1">
    <location>
        <begin position="264"/>
        <end position="345"/>
    </location>
</feature>
<feature type="transmembrane region" description="Helical" evidence="2">
    <location>
        <begin position="145"/>
        <end position="169"/>
    </location>
</feature>
<feature type="transmembrane region" description="Helical" evidence="2">
    <location>
        <begin position="80"/>
        <end position="102"/>
    </location>
</feature>
<reference evidence="3 4" key="1">
    <citation type="submission" date="2021-03" db="EMBL/GenBank/DDBJ databases">
        <title>Sequencing the genomes of 1000 actinobacteria strains.</title>
        <authorList>
            <person name="Klenk H.-P."/>
        </authorList>
    </citation>
    <scope>NUCLEOTIDE SEQUENCE [LARGE SCALE GENOMIC DNA]</scope>
    <source>
        <strain evidence="3 4">DSM 24221</strain>
    </source>
</reference>
<evidence type="ECO:0000256" key="2">
    <source>
        <dbReference type="SAM" id="Phobius"/>
    </source>
</evidence>
<evidence type="ECO:0000313" key="3">
    <source>
        <dbReference type="EMBL" id="MBP2435978.1"/>
    </source>
</evidence>
<feature type="transmembrane region" description="Helical" evidence="2">
    <location>
        <begin position="114"/>
        <end position="133"/>
    </location>
</feature>
<accession>A0ABS4ZG13</accession>
<keyword evidence="2" id="KW-0472">Membrane</keyword>
<gene>
    <name evidence="3" type="ORF">JOF34_000564</name>
</gene>
<feature type="compositionally biased region" description="Pro residues" evidence="1">
    <location>
        <begin position="196"/>
        <end position="210"/>
    </location>
</feature>
<evidence type="ECO:0000256" key="1">
    <source>
        <dbReference type="SAM" id="MobiDB-lite"/>
    </source>
</evidence>
<dbReference type="EMBL" id="JAGIOL010000001">
    <property type="protein sequence ID" value="MBP2435978.1"/>
    <property type="molecule type" value="Genomic_DNA"/>
</dbReference>
<dbReference type="Proteomes" id="UP001519362">
    <property type="component" value="Unassembled WGS sequence"/>
</dbReference>
<keyword evidence="4" id="KW-1185">Reference proteome</keyword>
<organism evidence="3 4">
    <name type="scientific">Microbacterium amylolyticum</name>
    <dbReference type="NCBI Taxonomy" id="936337"/>
    <lineage>
        <taxon>Bacteria</taxon>
        <taxon>Bacillati</taxon>
        <taxon>Actinomycetota</taxon>
        <taxon>Actinomycetes</taxon>
        <taxon>Micrococcales</taxon>
        <taxon>Microbacteriaceae</taxon>
        <taxon>Microbacterium</taxon>
    </lineage>
</organism>